<keyword evidence="3" id="KW-1185">Reference proteome</keyword>
<dbReference type="EMBL" id="CR936257">
    <property type="protein sequence ID" value="CAI49006.2"/>
    <property type="molecule type" value="Genomic_DNA"/>
</dbReference>
<evidence type="ECO:0000313" key="2">
    <source>
        <dbReference type="EMBL" id="CAI49006.2"/>
    </source>
</evidence>
<evidence type="ECO:0000313" key="3">
    <source>
        <dbReference type="Proteomes" id="UP000002698"/>
    </source>
</evidence>
<proteinExistence type="predicted"/>
<dbReference type="RefSeq" id="WP_049939483.1">
    <property type="nucleotide sequence ID" value="NC_007426.1"/>
</dbReference>
<protein>
    <recommendedName>
        <fullName evidence="1">DUF8052 domain-containing protein</fullName>
    </recommendedName>
</protein>
<feature type="domain" description="DUF8052" evidence="1">
    <location>
        <begin position="23"/>
        <end position="180"/>
    </location>
</feature>
<dbReference type="AlphaFoldDB" id="A0A1U7EVG2"/>
<gene>
    <name evidence="2" type="ordered locus">NP_1830A</name>
</gene>
<dbReference type="eggNOG" id="arCOG04724">
    <property type="taxonomic scope" value="Archaea"/>
</dbReference>
<organism evidence="2 3">
    <name type="scientific">Natronomonas pharaonis (strain ATCC 35678 / DSM 2160 / CIP 103997 / JCM 8858 / NBRC 14720 / NCIMB 2260 / Gabara)</name>
    <name type="common">Halobacterium pharaonis</name>
    <dbReference type="NCBI Taxonomy" id="348780"/>
    <lineage>
        <taxon>Archaea</taxon>
        <taxon>Methanobacteriati</taxon>
        <taxon>Methanobacteriota</taxon>
        <taxon>Stenosarchaea group</taxon>
        <taxon>Halobacteria</taxon>
        <taxon>Halobacteriales</taxon>
        <taxon>Natronomonadaceae</taxon>
        <taxon>Natronomonas</taxon>
    </lineage>
</organism>
<name>A0A1U7EVG2_NATPD</name>
<dbReference type="KEGG" id="nph:NP_1830A"/>
<dbReference type="Pfam" id="PF26226">
    <property type="entry name" value="DUF8052"/>
    <property type="match status" value="1"/>
</dbReference>
<reference evidence="2 3" key="1">
    <citation type="journal article" date="2005" name="Genome Res.">
        <title>Living with two extremes: conclusions from the genome sequence of Natronomonas pharaonis.</title>
        <authorList>
            <person name="Falb M."/>
            <person name="Pfeiffer F."/>
            <person name="Palm P."/>
            <person name="Rodewald K."/>
            <person name="Hickmann V."/>
            <person name="Tittor J."/>
            <person name="Oesterhelt D."/>
        </authorList>
    </citation>
    <scope>NUCLEOTIDE SEQUENCE [LARGE SCALE GENOMIC DNA]</scope>
    <source>
        <strain evidence="3">ATCC 35678 / DSM 2160 / CIP 103997 / JCM 8858 / NBRC 14720 / NCIMB 2260 / Gabara</strain>
    </source>
</reference>
<dbReference type="STRING" id="348780.NP_1830A"/>
<dbReference type="EnsemblBacteria" id="CAI49006">
    <property type="protein sequence ID" value="CAI49006"/>
    <property type="gene ID" value="NP_1830A"/>
</dbReference>
<evidence type="ECO:0000259" key="1">
    <source>
        <dbReference type="Pfam" id="PF26226"/>
    </source>
</evidence>
<sequence>MSQTETEAGAEAPAGDDIPVWDDEYIEAVSKRLCHHYDLEKNRRVEGTTFSLYGEMVLENTKHFLHPAITIARHESREHLFVQRVAELTEADLDRLVATGHALADEWIDADGEHYSTEFTFVTVVPSLSEDVRSAVQSLDERTLLKYGYHGHYEVNLIVVAPDAGELVANEGVDVAEAFATWDEIERTEPGLLQLVARRLQL</sequence>
<dbReference type="OrthoDB" id="210068at2157"/>
<dbReference type="Proteomes" id="UP000002698">
    <property type="component" value="Chromosome"/>
</dbReference>
<dbReference type="GeneID" id="3701268"/>
<accession>A0A1U7EVG2</accession>
<dbReference type="InterPro" id="IPR058365">
    <property type="entry name" value="DUF8052"/>
</dbReference>
<dbReference type="HOGENOM" id="CLU_1253564_0_0_2"/>